<dbReference type="SUPFAM" id="SSF48225">
    <property type="entry name" value="Seven-hairpin glycosidases"/>
    <property type="match status" value="1"/>
</dbReference>
<protein>
    <recommendedName>
        <fullName evidence="13">alpha-1,2-Mannosidase</fullName>
        <ecNumber evidence="13">3.2.1.-</ecNumber>
    </recommendedName>
</protein>
<dbReference type="PANTHER" id="PTHR11742:SF101">
    <property type="entry name" value="MANNOSYL-OLIGOSACCHARIDE ALPHA-1,2-MANNOSIDASE 1B"/>
    <property type="match status" value="1"/>
</dbReference>
<accession>A0A9P4UMH8</accession>
<keyword evidence="8 13" id="KW-0326">Glycosidase</keyword>
<reference evidence="14" key="1">
    <citation type="journal article" date="2020" name="Stud. Mycol.">
        <title>101 Dothideomycetes genomes: a test case for predicting lifestyles and emergence of pathogens.</title>
        <authorList>
            <person name="Haridas S."/>
            <person name="Albert R."/>
            <person name="Binder M."/>
            <person name="Bloem J."/>
            <person name="Labutti K."/>
            <person name="Salamov A."/>
            <person name="Andreopoulos B."/>
            <person name="Baker S."/>
            <person name="Barry K."/>
            <person name="Bills G."/>
            <person name="Bluhm B."/>
            <person name="Cannon C."/>
            <person name="Castanera R."/>
            <person name="Culley D."/>
            <person name="Daum C."/>
            <person name="Ezra D."/>
            <person name="Gonzalez J."/>
            <person name="Henrissat B."/>
            <person name="Kuo A."/>
            <person name="Liang C."/>
            <person name="Lipzen A."/>
            <person name="Lutzoni F."/>
            <person name="Magnuson J."/>
            <person name="Mondo S."/>
            <person name="Nolan M."/>
            <person name="Ohm R."/>
            <person name="Pangilinan J."/>
            <person name="Park H.-J."/>
            <person name="Ramirez L."/>
            <person name="Alfaro M."/>
            <person name="Sun H."/>
            <person name="Tritt A."/>
            <person name="Yoshinaga Y."/>
            <person name="Zwiers L.-H."/>
            <person name="Turgeon B."/>
            <person name="Goodwin S."/>
            <person name="Spatafora J."/>
            <person name="Crous P."/>
            <person name="Grigoriev I."/>
        </authorList>
    </citation>
    <scope>NUCLEOTIDE SEQUENCE</scope>
    <source>
        <strain evidence="14">CBS 116435</strain>
    </source>
</reference>
<dbReference type="OrthoDB" id="8118055at2759"/>
<dbReference type="GO" id="GO:0036503">
    <property type="term" value="P:ERAD pathway"/>
    <property type="evidence" value="ECO:0007669"/>
    <property type="project" value="UniProtKB-ARBA"/>
</dbReference>
<feature type="binding site" evidence="11">
    <location>
        <position position="517"/>
    </location>
    <ligand>
        <name>Ca(2+)</name>
        <dbReference type="ChEBI" id="CHEBI:29108"/>
    </ligand>
</feature>
<evidence type="ECO:0000256" key="9">
    <source>
        <dbReference type="ARBA" id="ARBA00047669"/>
    </source>
</evidence>
<dbReference type="GO" id="GO:0016020">
    <property type="term" value="C:membrane"/>
    <property type="evidence" value="ECO:0007669"/>
    <property type="project" value="InterPro"/>
</dbReference>
<evidence type="ECO:0000256" key="10">
    <source>
        <dbReference type="ARBA" id="ARBA00048605"/>
    </source>
</evidence>
<dbReference type="AlphaFoldDB" id="A0A9P4UMH8"/>
<dbReference type="GO" id="GO:0005509">
    <property type="term" value="F:calcium ion binding"/>
    <property type="evidence" value="ECO:0007669"/>
    <property type="project" value="InterPro"/>
</dbReference>
<gene>
    <name evidence="14" type="ORF">K431DRAFT_224687</name>
</gene>
<dbReference type="PANTHER" id="PTHR11742">
    <property type="entry name" value="MANNOSYL-OLIGOSACCHARIDE ALPHA-1,2-MANNOSIDASE-RELATED"/>
    <property type="match status" value="1"/>
</dbReference>
<dbReference type="PRINTS" id="PR00747">
    <property type="entry name" value="GLYHDRLASE47"/>
</dbReference>
<comment type="catalytic activity">
    <reaction evidence="9">
        <text>N(4)-(alpha-D-Man-(1-&gt;2)-alpha-D-Man-(1-&gt;2)-alpha-D-Man-(1-&gt;3)-[alpha-D-Man-(1-&gt;3)-[alpha-D-Man-(1-&gt;2)-alpha-D-Man-(1-&gt;6)]-alpha-D-Man-(1-&gt;6)]-beta-D-Man-(1-&gt;4)-beta-D-GlcNAc-(1-&gt;4)-beta-D-GlcNAc)-L-asparaginyl-[protein] (N-glucan mannose isomer 8A1,2,3B1,3) + 3 H2O = N(4)-(alpha-D-Man-(1-&gt;3)-[alpha-D-Man-(1-&gt;3)-[alpha-D-Man-(1-&gt;6)]-alpha-D-Man-(1-&gt;6)]-beta-D-Man-(1-&gt;4)-beta-D-GlcNAc-(1-&gt;4)-beta-D-GlcNAc)-L-asparaginyl-[protein] (N-glucan mannose isomer 5A1,2) + 3 beta-D-mannose</text>
        <dbReference type="Rhea" id="RHEA:56028"/>
        <dbReference type="Rhea" id="RHEA-COMP:14358"/>
        <dbReference type="Rhea" id="RHEA-COMP:14367"/>
        <dbReference type="ChEBI" id="CHEBI:15377"/>
        <dbReference type="ChEBI" id="CHEBI:28563"/>
        <dbReference type="ChEBI" id="CHEBI:59087"/>
        <dbReference type="ChEBI" id="CHEBI:60628"/>
        <dbReference type="EC" id="3.2.1.113"/>
    </reaction>
</comment>
<dbReference type="InterPro" id="IPR001382">
    <property type="entry name" value="Glyco_hydro_47"/>
</dbReference>
<evidence type="ECO:0000256" key="8">
    <source>
        <dbReference type="ARBA" id="ARBA00023295"/>
    </source>
</evidence>
<comment type="pathway">
    <text evidence="2">Protein modification; protein glycosylation.</text>
</comment>
<dbReference type="GO" id="GO:0005975">
    <property type="term" value="P:carbohydrate metabolic process"/>
    <property type="evidence" value="ECO:0007669"/>
    <property type="project" value="InterPro"/>
</dbReference>
<comment type="cofactor">
    <cofactor evidence="1 11">
        <name>Ca(2+)</name>
        <dbReference type="ChEBI" id="CHEBI:29108"/>
    </cofactor>
</comment>
<proteinExistence type="inferred from homology"/>
<evidence type="ECO:0000256" key="1">
    <source>
        <dbReference type="ARBA" id="ARBA00001913"/>
    </source>
</evidence>
<keyword evidence="7" id="KW-0325">Glycoprotein</keyword>
<dbReference type="Pfam" id="PF01532">
    <property type="entry name" value="Glyco_hydro_47"/>
    <property type="match status" value="1"/>
</dbReference>
<dbReference type="EC" id="3.2.1.-" evidence="13"/>
<evidence type="ECO:0000313" key="14">
    <source>
        <dbReference type="EMBL" id="KAF2721257.1"/>
    </source>
</evidence>
<evidence type="ECO:0000256" key="4">
    <source>
        <dbReference type="ARBA" id="ARBA00022729"/>
    </source>
</evidence>
<evidence type="ECO:0000256" key="12">
    <source>
        <dbReference type="PIRSR" id="PIRSR601382-3"/>
    </source>
</evidence>
<organism evidence="14 15">
    <name type="scientific">Polychaeton citri CBS 116435</name>
    <dbReference type="NCBI Taxonomy" id="1314669"/>
    <lineage>
        <taxon>Eukaryota</taxon>
        <taxon>Fungi</taxon>
        <taxon>Dikarya</taxon>
        <taxon>Ascomycota</taxon>
        <taxon>Pezizomycotina</taxon>
        <taxon>Dothideomycetes</taxon>
        <taxon>Dothideomycetidae</taxon>
        <taxon>Capnodiales</taxon>
        <taxon>Capnodiaceae</taxon>
        <taxon>Polychaeton</taxon>
    </lineage>
</organism>
<comment type="caution">
    <text evidence="14">The sequence shown here is derived from an EMBL/GenBank/DDBJ whole genome shotgun (WGS) entry which is preliminary data.</text>
</comment>
<dbReference type="GO" id="GO:0004571">
    <property type="term" value="F:mannosyl-oligosaccharide 1,2-alpha-mannosidase activity"/>
    <property type="evidence" value="ECO:0007669"/>
    <property type="project" value="UniProtKB-EC"/>
</dbReference>
<comment type="similarity">
    <text evidence="3 13">Belongs to the glycosyl hydrolase 47 family.</text>
</comment>
<keyword evidence="4" id="KW-0732">Signal</keyword>
<evidence type="ECO:0000256" key="5">
    <source>
        <dbReference type="ARBA" id="ARBA00022801"/>
    </source>
</evidence>
<evidence type="ECO:0000256" key="13">
    <source>
        <dbReference type="RuleBase" id="RU361193"/>
    </source>
</evidence>
<dbReference type="InterPro" id="IPR036026">
    <property type="entry name" value="Seven-hairpin_glycosidases"/>
</dbReference>
<sequence length="529" mass="59665">MQSSCASVQADSLDSQPERANAIIEAYAHAWDGYHKYAFPLDELKPLSRLGSNTRYGWGLTVFDGLDTAIIMGLIDVVEEQLDFIDKVNFSAPYPSDEEGREAHTPVSSFETNIRYLGGLLSAYDLLSIKSFSDQYPKVNRDMLLRKAQTLADKLASAFDTPSGIAAPFVDFIRERPVVKELHVPAEKHTYNTTSTACLGTFLLEFYRLSDLTGNQRYRWLADQSEDRALFPYPPPTYPGLVGATFDTDTGNMLDLAGGWESSVDSFLEYLIKAYQYSTNQITAFYKEKWLRAVESTRIHLVKHPPGFPSVTFIDTLNEDGASSGMQDNYACFAGGNLLLGCKLLDLPELCDLGVTITDGCHWVYNHTETSLGPVVWYWFNETGQNPTHAFAASDPARLESAARRGFYIEPTPVGQKSYVPYSMYMGFPETIESIFYAYRITGDRRYQDWAWEIFKAINTTCRNDVAFAGITDVDLQHGGTQYDKLDSYFFAETLKYLYLIFSDPQLVSLNHWVFNTEAHPFLIHCADD</sequence>
<dbReference type="GO" id="GO:0005783">
    <property type="term" value="C:endoplasmic reticulum"/>
    <property type="evidence" value="ECO:0007669"/>
    <property type="project" value="TreeGrafter"/>
</dbReference>
<evidence type="ECO:0000256" key="11">
    <source>
        <dbReference type="PIRSR" id="PIRSR601382-2"/>
    </source>
</evidence>
<evidence type="ECO:0000256" key="7">
    <source>
        <dbReference type="ARBA" id="ARBA00023180"/>
    </source>
</evidence>
<comment type="catalytic activity">
    <reaction evidence="10">
        <text>N(4)-(alpha-D-Man-(1-&gt;2)-alpha-D-Man-(1-&gt;2)-alpha-D-Man-(1-&gt;3)-[alpha-D-Man-(1-&gt;2)-alpha-D-Man-(1-&gt;3)-[alpha-D-Man-(1-&gt;2)-alpha-D-Man-(1-&gt;6)]-alpha-D-Man-(1-&gt;6)]-beta-D-Man-(1-&gt;4)-beta-D-GlcNAc-(1-&gt;4)-beta-D-GlcNAc)-L-asparaginyl-[protein] (N-glucan mannose isomer 9A1,2,3B1,2,3) + 4 H2O = N(4)-(alpha-D-Man-(1-&gt;3)-[alpha-D-Man-(1-&gt;3)-[alpha-D-Man-(1-&gt;6)]-alpha-D-Man-(1-&gt;6)]-beta-D-Man-(1-&gt;4)-beta-D-GlcNAc-(1-&gt;4)-beta-D-GlcNAc)-L-asparaginyl-[protein] (N-glucan mannose isomer 5A1,2) + 4 beta-D-mannose</text>
        <dbReference type="Rhea" id="RHEA:56008"/>
        <dbReference type="Rhea" id="RHEA-COMP:14356"/>
        <dbReference type="Rhea" id="RHEA-COMP:14367"/>
        <dbReference type="ChEBI" id="CHEBI:15377"/>
        <dbReference type="ChEBI" id="CHEBI:28563"/>
        <dbReference type="ChEBI" id="CHEBI:59087"/>
        <dbReference type="ChEBI" id="CHEBI:139493"/>
        <dbReference type="EC" id="3.2.1.113"/>
    </reaction>
</comment>
<dbReference type="Proteomes" id="UP000799441">
    <property type="component" value="Unassembled WGS sequence"/>
</dbReference>
<dbReference type="InterPro" id="IPR012341">
    <property type="entry name" value="6hp_glycosidase-like_sf"/>
</dbReference>
<name>A0A9P4UMH8_9PEZI</name>
<dbReference type="InterPro" id="IPR050749">
    <property type="entry name" value="Glycosyl_Hydrolase_47"/>
</dbReference>
<keyword evidence="11" id="KW-0479">Metal-binding</keyword>
<evidence type="ECO:0000256" key="3">
    <source>
        <dbReference type="ARBA" id="ARBA00007658"/>
    </source>
</evidence>
<evidence type="ECO:0000256" key="2">
    <source>
        <dbReference type="ARBA" id="ARBA00004922"/>
    </source>
</evidence>
<keyword evidence="15" id="KW-1185">Reference proteome</keyword>
<dbReference type="EMBL" id="MU003792">
    <property type="protein sequence ID" value="KAF2721257.1"/>
    <property type="molecule type" value="Genomic_DNA"/>
</dbReference>
<evidence type="ECO:0000256" key="6">
    <source>
        <dbReference type="ARBA" id="ARBA00023157"/>
    </source>
</evidence>
<keyword evidence="6 12" id="KW-1015">Disulfide bond</keyword>
<feature type="disulfide bond" evidence="12">
    <location>
        <begin position="332"/>
        <end position="361"/>
    </location>
</feature>
<dbReference type="Gene3D" id="1.50.10.10">
    <property type="match status" value="1"/>
</dbReference>
<evidence type="ECO:0000313" key="15">
    <source>
        <dbReference type="Proteomes" id="UP000799441"/>
    </source>
</evidence>
<keyword evidence="11" id="KW-0106">Calcium</keyword>
<keyword evidence="5 13" id="KW-0378">Hydrolase</keyword>